<dbReference type="AlphaFoldDB" id="A0A7J6M196"/>
<feature type="non-terminal residue" evidence="1">
    <location>
        <position position="384"/>
    </location>
</feature>
<name>A0A7J6M196_PEROL</name>
<proteinExistence type="predicted"/>
<accession>A0A7J6M196</accession>
<dbReference type="Proteomes" id="UP000572268">
    <property type="component" value="Unassembled WGS sequence"/>
</dbReference>
<protein>
    <submittedName>
        <fullName evidence="1">Uncharacterized protein</fullName>
    </submittedName>
</protein>
<gene>
    <name evidence="1" type="ORF">FOL46_003784</name>
</gene>
<comment type="caution">
    <text evidence="1">The sequence shown here is derived from an EMBL/GenBank/DDBJ whole genome shotgun (WGS) entry which is preliminary data.</text>
</comment>
<dbReference type="EMBL" id="JABANN010000238">
    <property type="protein sequence ID" value="KAF4665254.1"/>
    <property type="molecule type" value="Genomic_DNA"/>
</dbReference>
<sequence>GQRSRGGHVGLSFDAASFRNFKFEGEYCMLESPDYFLAKKPVLDFLRSDRGLDGMLLLPKLLVVTGSPLEERPEVEGRAIELDPAQQTAMKHILRSPVAIVQGQPGTGGVVRFGGRSKSYNAALELCSARNKAKETKFGYLERKAFQQGLNHYCHTLNAALKLQYSHRARLLCILAYLPRSLFWLLSVPVAGSSASHGSVHMHLKFNSCSRSEKKSLLDQVKAGVERSVTNVFTDYQSSTRTFHKVDVRDLDMDIIDRINADRISFDGFYGDDEDDDVRGQPLRKVFLNFQSDSDSEDSSLDEERAPVNRPRMDDVQYEITREPWRGENSMAVELQARIRRELEKIFGAKNVAGTCHSAIHEAASRVVSNPRDRHCLLDVLVRA</sequence>
<organism evidence="1 2">
    <name type="scientific">Perkinsus olseni</name>
    <name type="common">Perkinsus atlanticus</name>
    <dbReference type="NCBI Taxonomy" id="32597"/>
    <lineage>
        <taxon>Eukaryota</taxon>
        <taxon>Sar</taxon>
        <taxon>Alveolata</taxon>
        <taxon>Perkinsozoa</taxon>
        <taxon>Perkinsea</taxon>
        <taxon>Perkinsida</taxon>
        <taxon>Perkinsidae</taxon>
        <taxon>Perkinsus</taxon>
    </lineage>
</organism>
<reference evidence="1 2" key="1">
    <citation type="submission" date="2020-04" db="EMBL/GenBank/DDBJ databases">
        <title>Perkinsus olseni comparative genomics.</title>
        <authorList>
            <person name="Bogema D.R."/>
        </authorList>
    </citation>
    <scope>NUCLEOTIDE SEQUENCE [LARGE SCALE GENOMIC DNA]</scope>
    <source>
        <strain evidence="1">ATCC PRA-31</strain>
    </source>
</reference>
<evidence type="ECO:0000313" key="1">
    <source>
        <dbReference type="EMBL" id="KAF4665254.1"/>
    </source>
</evidence>
<evidence type="ECO:0000313" key="2">
    <source>
        <dbReference type="Proteomes" id="UP000572268"/>
    </source>
</evidence>